<reference evidence="3 4" key="1">
    <citation type="submission" date="2020-08" db="EMBL/GenBank/DDBJ databases">
        <title>A Genomic Blueprint of the Chicken Gut Microbiome.</title>
        <authorList>
            <person name="Gilroy R."/>
            <person name="Ravi A."/>
            <person name="Getino M."/>
            <person name="Pursley I."/>
            <person name="Horton D.L."/>
            <person name="Alikhan N.-F."/>
            <person name="Baker D."/>
            <person name="Gharbi K."/>
            <person name="Hall N."/>
            <person name="Watson M."/>
            <person name="Adriaenssens E.M."/>
            <person name="Foster-Nyarko E."/>
            <person name="Jarju S."/>
            <person name="Secka A."/>
            <person name="Antonio M."/>
            <person name="Oren A."/>
            <person name="Chaudhuri R."/>
            <person name="La Ragione R.M."/>
            <person name="Hildebrand F."/>
            <person name="Pallen M.J."/>
        </authorList>
    </citation>
    <scope>NUCLEOTIDE SEQUENCE [LARGE SCALE GENOMIC DNA]</scope>
    <source>
        <strain evidence="3 4">A46</strain>
    </source>
</reference>
<evidence type="ECO:0000259" key="2">
    <source>
        <dbReference type="SMART" id="SM00646"/>
    </source>
</evidence>
<dbReference type="RefSeq" id="WP_191701758.1">
    <property type="nucleotide sequence ID" value="NZ_JACSPZ010000014.1"/>
</dbReference>
<comment type="caution">
    <text evidence="3">The sequence shown here is derived from an EMBL/GenBank/DDBJ whole genome shotgun (WGS) entry which is preliminary data.</text>
</comment>
<dbReference type="PANTHER" id="PTHR30404:SF0">
    <property type="entry name" value="N-ACETYLMURAMOYL-L-ALANINE AMIDASE AMIC"/>
    <property type="match status" value="1"/>
</dbReference>
<gene>
    <name evidence="3" type="ORF">H9635_18285</name>
</gene>
<evidence type="ECO:0000256" key="1">
    <source>
        <dbReference type="ARBA" id="ARBA00022801"/>
    </source>
</evidence>
<dbReference type="Proteomes" id="UP000619101">
    <property type="component" value="Unassembled WGS sequence"/>
</dbReference>
<dbReference type="CDD" id="cd02696">
    <property type="entry name" value="MurNAc-LAA"/>
    <property type="match status" value="1"/>
</dbReference>
<evidence type="ECO:0000313" key="3">
    <source>
        <dbReference type="EMBL" id="MBD8038696.1"/>
    </source>
</evidence>
<dbReference type="Gene3D" id="3.40.630.40">
    <property type="entry name" value="Zn-dependent exopeptidases"/>
    <property type="match status" value="1"/>
</dbReference>
<dbReference type="Pfam" id="PF01520">
    <property type="entry name" value="Amidase_3"/>
    <property type="match status" value="1"/>
</dbReference>
<organism evidence="3 4">
    <name type="scientific">Solibacillus faecavium</name>
    <dbReference type="NCBI Taxonomy" id="2762221"/>
    <lineage>
        <taxon>Bacteria</taxon>
        <taxon>Bacillati</taxon>
        <taxon>Bacillota</taxon>
        <taxon>Bacilli</taxon>
        <taxon>Bacillales</taxon>
        <taxon>Caryophanaceae</taxon>
        <taxon>Solibacillus</taxon>
    </lineage>
</organism>
<feature type="domain" description="MurNAc-LAA" evidence="2">
    <location>
        <begin position="61"/>
        <end position="171"/>
    </location>
</feature>
<dbReference type="SUPFAM" id="SSF53187">
    <property type="entry name" value="Zn-dependent exopeptidases"/>
    <property type="match status" value="1"/>
</dbReference>
<name>A0ABR8Y3G9_9BACL</name>
<keyword evidence="1" id="KW-0378">Hydrolase</keyword>
<evidence type="ECO:0000313" key="4">
    <source>
        <dbReference type="Proteomes" id="UP000619101"/>
    </source>
</evidence>
<dbReference type="PANTHER" id="PTHR30404">
    <property type="entry name" value="N-ACETYLMURAMOYL-L-ALANINE AMIDASE"/>
    <property type="match status" value="1"/>
</dbReference>
<keyword evidence="4" id="KW-1185">Reference proteome</keyword>
<dbReference type="InterPro" id="IPR002508">
    <property type="entry name" value="MurNAc-LAA_cat"/>
</dbReference>
<dbReference type="EMBL" id="JACSPZ010000014">
    <property type="protein sequence ID" value="MBD8038696.1"/>
    <property type="molecule type" value="Genomic_DNA"/>
</dbReference>
<accession>A0ABR8Y3G9</accession>
<protein>
    <submittedName>
        <fullName evidence="3">N-acetylmuramoyl-L-alanine amidase</fullName>
    </submittedName>
</protein>
<dbReference type="SMART" id="SM00646">
    <property type="entry name" value="Ami_3"/>
    <property type="match status" value="1"/>
</dbReference>
<sequence length="189" mass="20814">MLILFDYGHGGKDPGATYKGRHEANDVLRLGQAVAKRLRAAGLQIDETRTTNTTLSLQQRVEMEKRKKYDFFISFHRNAFRPEVATGAEVFVFSLSNPQSKSKPLADKIQNALVSVGFRNRGVKEAQFYVLKNTRAPALLLEIGFIDNSADNQLFDAKFDAIVDGIVNAILPAVNKVNTCPACGQKIGG</sequence>
<proteinExistence type="predicted"/>
<dbReference type="InterPro" id="IPR050695">
    <property type="entry name" value="N-acetylmuramoyl_amidase_3"/>
</dbReference>